<evidence type="ECO:0000313" key="10">
    <source>
        <dbReference type="EMBL" id="ALN38805.1"/>
    </source>
</evidence>
<dbReference type="GO" id="GO:0045735">
    <property type="term" value="F:nutrient reservoir activity"/>
    <property type="evidence" value="ECO:0007669"/>
    <property type="project" value="UniProtKB-KW"/>
</dbReference>
<evidence type="ECO:0000256" key="7">
    <source>
        <dbReference type="SAM" id="SignalP"/>
    </source>
</evidence>
<dbReference type="PROSITE" id="PS51233">
    <property type="entry name" value="VWFD"/>
    <property type="match status" value="1"/>
</dbReference>
<protein>
    <submittedName>
        <fullName evidence="10">Vitellogenin</fullName>
    </submittedName>
</protein>
<dbReference type="InterPro" id="IPR015255">
    <property type="entry name" value="Vitellinogen_open_b-sht"/>
</dbReference>
<dbReference type="EMBL" id="KT947112">
    <property type="protein sequence ID" value="ALN38805.1"/>
    <property type="molecule type" value="mRNA"/>
</dbReference>
<dbReference type="Pfam" id="PF01347">
    <property type="entry name" value="Vitellogenin_N"/>
    <property type="match status" value="1"/>
</dbReference>
<evidence type="ECO:0000256" key="2">
    <source>
        <dbReference type="ARBA" id="ARBA00022761"/>
    </source>
</evidence>
<organism evidence="10">
    <name type="scientific">Cadra cautella</name>
    <name type="common">Almond moth</name>
    <name type="synonym">Ephestia cautella</name>
    <dbReference type="NCBI Taxonomy" id="12985"/>
    <lineage>
        <taxon>Eukaryota</taxon>
        <taxon>Metazoa</taxon>
        <taxon>Ecdysozoa</taxon>
        <taxon>Arthropoda</taxon>
        <taxon>Hexapoda</taxon>
        <taxon>Insecta</taxon>
        <taxon>Pterygota</taxon>
        <taxon>Neoptera</taxon>
        <taxon>Endopterygota</taxon>
        <taxon>Lepidoptera</taxon>
        <taxon>Glossata</taxon>
        <taxon>Ditrysia</taxon>
        <taxon>Pyraloidea</taxon>
        <taxon>Pyralidae</taxon>
        <taxon>Phycitinae</taxon>
        <taxon>Cadra</taxon>
    </lineage>
</organism>
<keyword evidence="3" id="KW-1015">Disulfide bond</keyword>
<dbReference type="SUPFAM" id="SSF56968">
    <property type="entry name" value="Lipovitellin-phosvitin complex, beta-sheet shell regions"/>
    <property type="match status" value="2"/>
</dbReference>
<dbReference type="InterPro" id="IPR015819">
    <property type="entry name" value="Lipid_transp_b-sht_shell"/>
</dbReference>
<evidence type="ECO:0000256" key="1">
    <source>
        <dbReference type="ARBA" id="ARBA00022729"/>
    </source>
</evidence>
<feature type="compositionally biased region" description="Low complexity" evidence="6">
    <location>
        <begin position="377"/>
        <end position="387"/>
    </location>
</feature>
<feature type="chain" id="PRO_5006594306" evidence="7">
    <location>
        <begin position="17"/>
        <end position="1778"/>
    </location>
</feature>
<gene>
    <name evidence="10" type="primary">Vg1</name>
</gene>
<feature type="domain" description="Vitellogenin" evidence="8">
    <location>
        <begin position="30"/>
        <end position="800"/>
    </location>
</feature>
<dbReference type="Gene3D" id="2.30.230.10">
    <property type="entry name" value="Lipovitellin, beta-sheet shell regions, chain A"/>
    <property type="match status" value="1"/>
</dbReference>
<dbReference type="Pfam" id="PF00094">
    <property type="entry name" value="VWD"/>
    <property type="match status" value="1"/>
</dbReference>
<comment type="caution">
    <text evidence="5">Lacks conserved residue(s) required for the propagation of feature annotation.</text>
</comment>
<dbReference type="InterPro" id="IPR001747">
    <property type="entry name" value="Vitellogenin_N"/>
</dbReference>
<evidence type="ECO:0000256" key="6">
    <source>
        <dbReference type="SAM" id="MobiDB-lite"/>
    </source>
</evidence>
<dbReference type="InterPro" id="IPR050733">
    <property type="entry name" value="Vitellogenin/Apolipophorin"/>
</dbReference>
<dbReference type="SUPFAM" id="SSF48431">
    <property type="entry name" value="Lipovitellin-phosvitin complex, superhelical domain"/>
    <property type="match status" value="1"/>
</dbReference>
<evidence type="ECO:0000256" key="5">
    <source>
        <dbReference type="PROSITE-ProRule" id="PRU00557"/>
    </source>
</evidence>
<dbReference type="PROSITE" id="PS51211">
    <property type="entry name" value="VITELLOGENIN"/>
    <property type="match status" value="1"/>
</dbReference>
<dbReference type="PANTHER" id="PTHR23345">
    <property type="entry name" value="VITELLOGENIN-RELATED"/>
    <property type="match status" value="1"/>
</dbReference>
<dbReference type="InterPro" id="IPR015816">
    <property type="entry name" value="Vitellinogen_b-sht_N"/>
</dbReference>
<evidence type="ECO:0000259" key="9">
    <source>
        <dbReference type="PROSITE" id="PS51233"/>
    </source>
</evidence>
<dbReference type="Pfam" id="PF09172">
    <property type="entry name" value="Vit_open_b-sht"/>
    <property type="match status" value="1"/>
</dbReference>
<feature type="compositionally biased region" description="Low complexity" evidence="6">
    <location>
        <begin position="1664"/>
        <end position="1674"/>
    </location>
</feature>
<dbReference type="Gene3D" id="1.25.10.20">
    <property type="entry name" value="Vitellinogen, superhelical"/>
    <property type="match status" value="1"/>
</dbReference>
<keyword evidence="1 7" id="KW-0732">Signal</keyword>
<dbReference type="InterPro" id="IPR001846">
    <property type="entry name" value="VWF_type-D"/>
</dbReference>
<dbReference type="Gene3D" id="2.20.80.10">
    <property type="entry name" value="Lipovitellin-phosvitin complex, chain A, domain 4"/>
    <property type="match status" value="1"/>
</dbReference>
<feature type="region of interest" description="Disordered" evidence="6">
    <location>
        <begin position="1663"/>
        <end position="1683"/>
    </location>
</feature>
<reference evidence="10" key="1">
    <citation type="submission" date="2015-10" db="EMBL/GenBank/DDBJ databases">
        <title>Cloning of Vg1 Transcript from Almond Moth, Ephestia cautella (Walker) (Lepidoptera: Pyralidae).</title>
        <authorList>
            <person name="Husain M."/>
            <person name="Tufail M."/>
            <person name="Mehmood K."/>
            <person name="Rasool K.G."/>
            <person name="Aldawood A.S."/>
        </authorList>
    </citation>
    <scope>NUCLEOTIDE SEQUENCE</scope>
    <source>
        <strain evidence="10">01E. cautella-SA</strain>
    </source>
</reference>
<feature type="region of interest" description="Disordered" evidence="6">
    <location>
        <begin position="328"/>
        <end position="395"/>
    </location>
</feature>
<name>A0A0S2C3S6_CADCA</name>
<evidence type="ECO:0000259" key="8">
    <source>
        <dbReference type="PROSITE" id="PS51211"/>
    </source>
</evidence>
<keyword evidence="4" id="KW-0325">Glycoprotein</keyword>
<dbReference type="SMART" id="SM01169">
    <property type="entry name" value="DUF1943"/>
    <property type="match status" value="1"/>
</dbReference>
<proteinExistence type="evidence at transcript level"/>
<evidence type="ECO:0000256" key="4">
    <source>
        <dbReference type="ARBA" id="ARBA00023180"/>
    </source>
</evidence>
<dbReference type="FunFam" id="1.25.10.20:FF:000003">
    <property type="entry name" value="Vitellogenin C"/>
    <property type="match status" value="1"/>
</dbReference>
<keyword evidence="2" id="KW-0758">Storage protein</keyword>
<dbReference type="InterPro" id="IPR011030">
    <property type="entry name" value="Lipovitellin_superhlx_dom"/>
</dbReference>
<sequence>MKIFVFTAFIAAIALGDPKVDVSTQSQWPWQVGKLYRYDVVSHNLAWLQEGQSSGSVFRARFLIRVVSPGLLQAKLEDPQHALLHQDIPNIRELPQDLKYKPVPKLDKSFEISVEGGRVLSLTLPSTFNLPQENLLKGLIGALQVDLSTNRVMHNVHDQFDRETYQGQFSKMETDVTGDCKTLYTVSPVSSEWRRELTLQPTSEPIEITKSKNYAHCHHRVAYHFGVPKGSEWTGTAHKTHEEQLVRRSTVSRILAAKQGPIYKAETTSKVQVNPLMFGKQKGEVLSYIRMNLVAFEQDNEAAWPSVEGRRTVQNLLYSVSDKPIAIHDTSSSSSSSESNEHQYAEVNAVNPRTRRSVKKIVNINKPVLKRSDEDSSSSSSSSQSSDRYVNDDLPTNNEPAYAALYMSPQPRADKKQNPMNVQKLVQDIAQQLQNPSNMPKNDFLAKFNILVRVLASMSYEQLSQTSRSMEIAKSADNIVKTDMWMVYRDAIAQTGTLPSFQIIRNWIQTKKIQEEEAAQVIASLAGSLRYPTKEVMVQFFNLAISDEVRQQQYLNTTALLTVTRFINQGQVNNETAHHFYPTHMYGRLAHKHDPFVYQQILPRLSQELRQAVQLGDVVKAQVYIRAIGNLGHRQILQEFAPYLEGQVPVTTYLRREMINSLDVLAHQKDKLVRTVLFKILKNTAEPYEVRVAAIHNLLMARPTPAMMMVMAQMTYTDPAIHVRAALRSSIESASQLKNTRFLDLARTANAARWMLSKEDLGVQYSGKILQDSLNDEYELGIMSALTYTGSRDSLFPNFLKYSLRSKSWNNANSISASFSSVRQFSDYIQEQIRKMYQPTVTSEPNQRFSPEKIAEELKLKRNDQEPFAASFYVDILNQQRFFALNEYDLQELPRTIAQYLAKLGAGIDKHYTKVLNQAQVSIMFPVATGMPFIYKYKEPTVVHIQGKVKGQVQNEKKSDASASLSKEIFFTYARNLDGSLGFMDTLVDQYVSAGVVNKLQVNVPVKLELQMKSGQIKINLDPLRPEQDQTIMHYSVWPYTASQMKDSLVTISQDPNTKLITRPNKESVIDTKLGKTLGIVFQFQGYSYSSDYKTFGNIFNSADWLSNIAFVSTQKDIALTHYNFKYLAKQSPNKRISLTAVYDGYYNLKEKAQEDSTPVKIDDATPNSEARRQQLVKRVSSGINTAKAQVLDVSASFEGPQPSNYVFTYAMASSLVDPKIHYAFFAARNSPQEPANQVNGFGKVVKPEMWTMNLLEALSKDMKTVFEANINYGQNGNGHINVQGYTERTKEFVEQIRKHPLAKICQEEMTQNNLYQDSCMKAIIIAHAPNYIKTSVSYKDVSPAVRSMFFQAYKMLEHLGYWYTDVNPIKVTADGKLDLEAQISYFENKLNLALNTRLGEVRVKNVPIPRMSAGALAIYTPFRPNENVKNYYTRQQYQPFCTIDNNVVRTFSNRTYQYTLSPSWHVAMHYDGSRTNDKLTVLTRRPSVMQQELYIAYKAKNGMHLEMEVQRVPEGNAQNYRVNVKTNAKKISDGALNIYYDELEQIPLVQYYTGADGVLMVFIKEDRLRAMFDGQRLVLLSSEERNNNRGICGYMSGSLRYDYLTPYGIVDEPQQYAASYTLKEQRDPKTEQLLVEAQKQAYQPKNEYTAILRSDEEWTNMIHSHSSSSSSSEESTHSKNVYRSRSYLKERSECKVQQQVQYYENHGEICISNTPVPACQSHCRGSSYQVQSVQVICRPKIDQQYISYRNMIREGENPKVEGQTQIKQFRVPTLCVA</sequence>
<accession>A0A0S2C3S6</accession>
<evidence type="ECO:0000256" key="3">
    <source>
        <dbReference type="ARBA" id="ARBA00023157"/>
    </source>
</evidence>
<dbReference type="SMART" id="SM00638">
    <property type="entry name" value="LPD_N"/>
    <property type="match status" value="1"/>
</dbReference>
<feature type="domain" description="VWFD" evidence="9">
    <location>
        <begin position="1440"/>
        <end position="1629"/>
    </location>
</feature>
<feature type="signal peptide" evidence="7">
    <location>
        <begin position="1"/>
        <end position="16"/>
    </location>
</feature>
<dbReference type="SMART" id="SM00216">
    <property type="entry name" value="VWD"/>
    <property type="match status" value="1"/>
</dbReference>
<dbReference type="PANTHER" id="PTHR23345:SF15">
    <property type="entry name" value="VITELLOGENIN 1-RELATED"/>
    <property type="match status" value="1"/>
</dbReference>
<dbReference type="GO" id="GO:0005319">
    <property type="term" value="F:lipid transporter activity"/>
    <property type="evidence" value="ECO:0007669"/>
    <property type="project" value="InterPro"/>
</dbReference>